<dbReference type="Pfam" id="PF03279">
    <property type="entry name" value="Lip_A_acyltrans"/>
    <property type="match status" value="1"/>
</dbReference>
<keyword evidence="6 7" id="KW-0012">Acyltransferase</keyword>
<dbReference type="PIRSF" id="PIRSF028561">
    <property type="entry name" value="Ac_Trasf"/>
    <property type="match status" value="1"/>
</dbReference>
<evidence type="ECO:0000313" key="8">
    <source>
        <dbReference type="Proteomes" id="UP000241788"/>
    </source>
</evidence>
<dbReference type="GO" id="GO:0009247">
    <property type="term" value="P:glycolipid biosynthetic process"/>
    <property type="evidence" value="ECO:0007669"/>
    <property type="project" value="UniProtKB-ARBA"/>
</dbReference>
<evidence type="ECO:0000256" key="4">
    <source>
        <dbReference type="ARBA" id="ARBA00022679"/>
    </source>
</evidence>
<keyword evidence="8" id="KW-1185">Reference proteome</keyword>
<accession>A0A1N6RNN2</accession>
<dbReference type="InterPro" id="IPR014548">
    <property type="entry name" value="Ac_Trasf"/>
</dbReference>
<proteinExistence type="predicted"/>
<keyword evidence="3" id="KW-0997">Cell inner membrane</keyword>
<gene>
    <name evidence="7" type="ORF">SAMN05421546_1056</name>
</gene>
<sequence length="337" mass="37660">MNAPVNDWKARPEGGGLFALWLIRTIAKRLGRRVARPLLWPITAYFLIKRGPERRASRAYLTRVLGRPATWWDGAKHVHTFASTILDRVFLLGGDLNRFDVTINRVEEVHDLLDEGRGVLLFGSHLGSFDVLRVLATRRPDYVIRVVLDKGQSPALMKLLDALNPTLAASVIDAAQDGPSVVMAMKQALDEGALVAMLVDRARPDEPALSAPFLGGVARFPTTPWLIAAALKVPVVLGFGLYRGRNRYDLCFEAFEPNALDVPRSSRAQALALLIRRYASRLETMTRDAPYNWFNFYDFWADDENPQDAPLDDAAVQRRTALRRDGNGVGTSSEQRR</sequence>
<dbReference type="GO" id="GO:0016746">
    <property type="term" value="F:acyltransferase activity"/>
    <property type="evidence" value="ECO:0007669"/>
    <property type="project" value="UniProtKB-KW"/>
</dbReference>
<evidence type="ECO:0000313" key="7">
    <source>
        <dbReference type="EMBL" id="SIQ30474.1"/>
    </source>
</evidence>
<keyword evidence="4 7" id="KW-0808">Transferase</keyword>
<dbReference type="OrthoDB" id="9808633at2"/>
<dbReference type="RefSeq" id="WP_076585972.1">
    <property type="nucleotide sequence ID" value="NZ_FTLW01000002.1"/>
</dbReference>
<dbReference type="Proteomes" id="UP000241788">
    <property type="component" value="Unassembled WGS sequence"/>
</dbReference>
<evidence type="ECO:0000256" key="6">
    <source>
        <dbReference type="ARBA" id="ARBA00023315"/>
    </source>
</evidence>
<dbReference type="GO" id="GO:0005886">
    <property type="term" value="C:plasma membrane"/>
    <property type="evidence" value="ECO:0007669"/>
    <property type="project" value="UniProtKB-SubCell"/>
</dbReference>
<evidence type="ECO:0000256" key="5">
    <source>
        <dbReference type="ARBA" id="ARBA00023136"/>
    </source>
</evidence>
<dbReference type="PANTHER" id="PTHR30606">
    <property type="entry name" value="LIPID A BIOSYNTHESIS LAUROYL ACYLTRANSFERASE"/>
    <property type="match status" value="1"/>
</dbReference>
<comment type="subcellular location">
    <subcellularLocation>
        <location evidence="1">Cell inner membrane</location>
    </subcellularLocation>
</comment>
<reference evidence="8" key="1">
    <citation type="submission" date="2017-01" db="EMBL/GenBank/DDBJ databases">
        <authorList>
            <person name="Varghese N."/>
            <person name="Submissions S."/>
        </authorList>
    </citation>
    <scope>NUCLEOTIDE SEQUENCE [LARGE SCALE GENOMIC DNA]</scope>
    <source>
        <strain evidence="8">UM1</strain>
    </source>
</reference>
<dbReference type="InterPro" id="IPR004960">
    <property type="entry name" value="LipA_acyltrans"/>
</dbReference>
<evidence type="ECO:0000256" key="3">
    <source>
        <dbReference type="ARBA" id="ARBA00022519"/>
    </source>
</evidence>
<organism evidence="7 8">
    <name type="scientific">Solilutibacter tolerans</name>
    <dbReference type="NCBI Taxonomy" id="1604334"/>
    <lineage>
        <taxon>Bacteria</taxon>
        <taxon>Pseudomonadati</taxon>
        <taxon>Pseudomonadota</taxon>
        <taxon>Gammaproteobacteria</taxon>
        <taxon>Lysobacterales</taxon>
        <taxon>Lysobacteraceae</taxon>
        <taxon>Solilutibacter</taxon>
    </lineage>
</organism>
<dbReference type="CDD" id="cd07984">
    <property type="entry name" value="LPLAT_LABLAT-like"/>
    <property type="match status" value="1"/>
</dbReference>
<name>A0A1N6RNN2_9GAMM</name>
<keyword evidence="5" id="KW-0472">Membrane</keyword>
<protein>
    <submittedName>
        <fullName evidence="7">Predicted acyltransferase, LPLAT superfamily</fullName>
    </submittedName>
</protein>
<evidence type="ECO:0000256" key="2">
    <source>
        <dbReference type="ARBA" id="ARBA00022475"/>
    </source>
</evidence>
<dbReference type="PANTHER" id="PTHR30606:SF9">
    <property type="entry name" value="LIPID A BIOSYNTHESIS LAUROYLTRANSFERASE"/>
    <property type="match status" value="1"/>
</dbReference>
<dbReference type="EMBL" id="FTLW01000002">
    <property type="protein sequence ID" value="SIQ30474.1"/>
    <property type="molecule type" value="Genomic_DNA"/>
</dbReference>
<dbReference type="STRING" id="1604334.SAMN05421546_1056"/>
<dbReference type="AlphaFoldDB" id="A0A1N6RNN2"/>
<evidence type="ECO:0000256" key="1">
    <source>
        <dbReference type="ARBA" id="ARBA00004533"/>
    </source>
</evidence>
<keyword evidence="2" id="KW-1003">Cell membrane</keyword>